<accession>A0A2S8SPU6</accession>
<keyword evidence="1" id="KW-0472">Membrane</keyword>
<feature type="transmembrane region" description="Helical" evidence="1">
    <location>
        <begin position="81"/>
        <end position="103"/>
    </location>
</feature>
<keyword evidence="3" id="KW-1185">Reference proteome</keyword>
<keyword evidence="1" id="KW-1133">Transmembrane helix</keyword>
<dbReference type="InParanoid" id="A0A2S8SPU6"/>
<sequence length="150" mass="16737">MPPHDRTSTFWRRVALNALWLHGGWEVIQCRLFYDMSGASLSSAFFFMAGATGVDAILTLLLIVTTLYPAPVQHRAITGRFFAKLAVAGAVTAILIELLAWKFGWWHYLPSMPTLQLFGQKFGLLPVVQMALLPSLAFLLGRFPLSSNRK</sequence>
<gene>
    <name evidence="2" type="ORF">B1R32_12130</name>
</gene>
<protein>
    <submittedName>
        <fullName evidence="2">Uncharacterized protein</fullName>
    </submittedName>
</protein>
<evidence type="ECO:0000313" key="2">
    <source>
        <dbReference type="EMBL" id="PQV62818.1"/>
    </source>
</evidence>
<proteinExistence type="predicted"/>
<comment type="caution">
    <text evidence="2">The sequence shown here is derived from an EMBL/GenBank/DDBJ whole genome shotgun (WGS) entry which is preliminary data.</text>
</comment>
<dbReference type="Proteomes" id="UP000237684">
    <property type="component" value="Unassembled WGS sequence"/>
</dbReference>
<name>A0A2S8SPU6_9BACT</name>
<feature type="transmembrane region" description="Helical" evidence="1">
    <location>
        <begin position="123"/>
        <end position="145"/>
    </location>
</feature>
<evidence type="ECO:0000313" key="3">
    <source>
        <dbReference type="Proteomes" id="UP000237684"/>
    </source>
</evidence>
<reference evidence="2 3" key="1">
    <citation type="journal article" date="2018" name="Syst. Appl. Microbiol.">
        <title>Abditibacterium utsteinense sp. nov., the first cultivated member of candidate phylum FBP, isolated from ice-free Antarctic soil samples.</title>
        <authorList>
            <person name="Tahon G."/>
            <person name="Tytgat B."/>
            <person name="Lebbe L."/>
            <person name="Carlier A."/>
            <person name="Willems A."/>
        </authorList>
    </citation>
    <scope>NUCLEOTIDE SEQUENCE [LARGE SCALE GENOMIC DNA]</scope>
    <source>
        <strain evidence="2 3">LMG 29911</strain>
    </source>
</reference>
<dbReference type="AlphaFoldDB" id="A0A2S8SPU6"/>
<dbReference type="EMBL" id="NIGF01000021">
    <property type="protein sequence ID" value="PQV62818.1"/>
    <property type="molecule type" value="Genomic_DNA"/>
</dbReference>
<organism evidence="2 3">
    <name type="scientific">Abditibacterium utsteinense</name>
    <dbReference type="NCBI Taxonomy" id="1960156"/>
    <lineage>
        <taxon>Bacteria</taxon>
        <taxon>Pseudomonadati</taxon>
        <taxon>Abditibacteriota</taxon>
        <taxon>Abditibacteriia</taxon>
        <taxon>Abditibacteriales</taxon>
        <taxon>Abditibacteriaceae</taxon>
        <taxon>Abditibacterium</taxon>
    </lineage>
</organism>
<feature type="transmembrane region" description="Helical" evidence="1">
    <location>
        <begin position="44"/>
        <end position="69"/>
    </location>
</feature>
<keyword evidence="1" id="KW-0812">Transmembrane</keyword>
<evidence type="ECO:0000256" key="1">
    <source>
        <dbReference type="SAM" id="Phobius"/>
    </source>
</evidence>